<reference evidence="2" key="1">
    <citation type="submission" date="2018-02" db="EMBL/GenBank/DDBJ databases">
        <title>Rhizophora mucronata_Transcriptome.</title>
        <authorList>
            <person name="Meera S.P."/>
            <person name="Sreeshan A."/>
            <person name="Augustine A."/>
        </authorList>
    </citation>
    <scope>NUCLEOTIDE SEQUENCE</scope>
    <source>
        <tissue evidence="2">Leaf</tissue>
    </source>
</reference>
<evidence type="ECO:0000313" key="2">
    <source>
        <dbReference type="EMBL" id="MBW95094.1"/>
    </source>
</evidence>
<keyword evidence="1" id="KW-0732">Signal</keyword>
<protein>
    <submittedName>
        <fullName evidence="2">Uncharacterized protein MANES_08G056400</fullName>
    </submittedName>
</protein>
<dbReference type="EMBL" id="GGEC01014611">
    <property type="protein sequence ID" value="MBW95094.1"/>
    <property type="molecule type" value="Transcribed_RNA"/>
</dbReference>
<sequence length="78" mass="8533">MIMMALLLMVGSFYLGTLFGNRAPPIYVTSSSNSSSSSSPSPGTFFLTPNNHKSLYLKIKIRSLFYGIMQSLVWSSGC</sequence>
<dbReference type="AlphaFoldDB" id="A0A2P2JNP0"/>
<accession>A0A2P2JNP0</accession>
<name>A0A2P2JNP0_RHIMU</name>
<evidence type="ECO:0000256" key="1">
    <source>
        <dbReference type="SAM" id="SignalP"/>
    </source>
</evidence>
<feature type="chain" id="PRO_5015171261" evidence="1">
    <location>
        <begin position="21"/>
        <end position="78"/>
    </location>
</feature>
<proteinExistence type="predicted"/>
<organism evidence="2">
    <name type="scientific">Rhizophora mucronata</name>
    <name type="common">Asiatic mangrove</name>
    <dbReference type="NCBI Taxonomy" id="61149"/>
    <lineage>
        <taxon>Eukaryota</taxon>
        <taxon>Viridiplantae</taxon>
        <taxon>Streptophyta</taxon>
        <taxon>Embryophyta</taxon>
        <taxon>Tracheophyta</taxon>
        <taxon>Spermatophyta</taxon>
        <taxon>Magnoliopsida</taxon>
        <taxon>eudicotyledons</taxon>
        <taxon>Gunneridae</taxon>
        <taxon>Pentapetalae</taxon>
        <taxon>rosids</taxon>
        <taxon>fabids</taxon>
        <taxon>Malpighiales</taxon>
        <taxon>Rhizophoraceae</taxon>
        <taxon>Rhizophora</taxon>
    </lineage>
</organism>
<feature type="signal peptide" evidence="1">
    <location>
        <begin position="1"/>
        <end position="20"/>
    </location>
</feature>